<evidence type="ECO:0000313" key="3">
    <source>
        <dbReference type="Proteomes" id="UP001203665"/>
    </source>
</evidence>
<comment type="caution">
    <text evidence="2">The sequence shown here is derived from an EMBL/GenBank/DDBJ whole genome shotgun (WGS) entry which is preliminary data.</text>
</comment>
<dbReference type="InterPro" id="IPR024775">
    <property type="entry name" value="DinB-like"/>
</dbReference>
<organism evidence="2 3">
    <name type="scientific">Alkalicoccobacillus plakortidis</name>
    <dbReference type="NCBI Taxonomy" id="444060"/>
    <lineage>
        <taxon>Bacteria</taxon>
        <taxon>Bacillati</taxon>
        <taxon>Bacillota</taxon>
        <taxon>Bacilli</taxon>
        <taxon>Bacillales</taxon>
        <taxon>Bacillaceae</taxon>
        <taxon>Alkalicoccobacillus</taxon>
    </lineage>
</organism>
<dbReference type="InterPro" id="IPR034660">
    <property type="entry name" value="DinB/YfiT-like"/>
</dbReference>
<dbReference type="Proteomes" id="UP001203665">
    <property type="component" value="Unassembled WGS sequence"/>
</dbReference>
<name>A0ABT0XLS5_9BACI</name>
<evidence type="ECO:0000313" key="2">
    <source>
        <dbReference type="EMBL" id="MCM2676856.1"/>
    </source>
</evidence>
<dbReference type="SUPFAM" id="SSF109854">
    <property type="entry name" value="DinB/YfiT-like putative metalloenzymes"/>
    <property type="match status" value="1"/>
</dbReference>
<evidence type="ECO:0000259" key="1">
    <source>
        <dbReference type="Pfam" id="PF12867"/>
    </source>
</evidence>
<reference evidence="2" key="1">
    <citation type="submission" date="2022-06" db="EMBL/GenBank/DDBJ databases">
        <title>Alkalicoccobacillus porphyridii sp. nov., isolated from a marine red alga, Porphyridium purpureum and reclassification of Shouchella plakortidis and Shouchella gibsonii as Alkalicoccobacillus plakortidis comb. nov. and Alkalicoccobacillus gibsonii comb. nov.</title>
        <authorList>
            <person name="Kim K.H."/>
            <person name="Lee J.K."/>
            <person name="Han D.M."/>
            <person name="Baek J.H."/>
            <person name="Jeon C.O."/>
        </authorList>
    </citation>
    <scope>NUCLEOTIDE SEQUENCE</scope>
    <source>
        <strain evidence="2">DSM 19153</strain>
    </source>
</reference>
<dbReference type="Gene3D" id="1.20.120.450">
    <property type="entry name" value="dinb family like domain"/>
    <property type="match status" value="1"/>
</dbReference>
<keyword evidence="3" id="KW-1185">Reference proteome</keyword>
<accession>A0ABT0XLS5</accession>
<protein>
    <submittedName>
        <fullName evidence="2">DinB family protein</fullName>
    </submittedName>
</protein>
<dbReference type="Pfam" id="PF12867">
    <property type="entry name" value="DinB_2"/>
    <property type="match status" value="1"/>
</dbReference>
<sequence>MKKYFHQLAAQRTDFFTEYQDTDVWSRAQPNKWSIAETLYHLLLLLKRFRQLNVIYLPMARPLSTLRRNRPYKTASVNIYEQYNQKHLKAMKAPSIIMPPKNIQQQVSYNEMIQMLEQETAYLSMLVAEIDEDVAGHIRYPDPPAHYPNLIQAIHLLVIHEQHHFTICRKIDFK</sequence>
<gene>
    <name evidence="2" type="ORF">NDM98_16330</name>
</gene>
<dbReference type="EMBL" id="JAMQJY010000002">
    <property type="protein sequence ID" value="MCM2676856.1"/>
    <property type="molecule type" value="Genomic_DNA"/>
</dbReference>
<dbReference type="RefSeq" id="WP_251609990.1">
    <property type="nucleotide sequence ID" value="NZ_JAMQJY010000002.1"/>
</dbReference>
<feature type="domain" description="DinB-like" evidence="1">
    <location>
        <begin position="11"/>
        <end position="165"/>
    </location>
</feature>
<proteinExistence type="predicted"/>